<name>A0A0S3RGX2_PHAAN</name>
<proteinExistence type="predicted"/>
<dbReference type="AlphaFoldDB" id="A0A0S3RGX2"/>
<gene>
    <name evidence="1" type="primary">Vigan.02G284000</name>
    <name evidence="1" type="ORF">VIGAN_02284000</name>
</gene>
<evidence type="ECO:0000313" key="1">
    <source>
        <dbReference type="EMBL" id="BAT79899.1"/>
    </source>
</evidence>
<dbReference type="EMBL" id="AP015035">
    <property type="protein sequence ID" value="BAT79899.1"/>
    <property type="molecule type" value="Genomic_DNA"/>
</dbReference>
<protein>
    <submittedName>
        <fullName evidence="1">Uncharacterized protein</fullName>
    </submittedName>
</protein>
<accession>A0A0S3RGX2</accession>
<organism evidence="1 2">
    <name type="scientific">Vigna angularis var. angularis</name>
    <dbReference type="NCBI Taxonomy" id="157739"/>
    <lineage>
        <taxon>Eukaryota</taxon>
        <taxon>Viridiplantae</taxon>
        <taxon>Streptophyta</taxon>
        <taxon>Embryophyta</taxon>
        <taxon>Tracheophyta</taxon>
        <taxon>Spermatophyta</taxon>
        <taxon>Magnoliopsida</taxon>
        <taxon>eudicotyledons</taxon>
        <taxon>Gunneridae</taxon>
        <taxon>Pentapetalae</taxon>
        <taxon>rosids</taxon>
        <taxon>fabids</taxon>
        <taxon>Fabales</taxon>
        <taxon>Fabaceae</taxon>
        <taxon>Papilionoideae</taxon>
        <taxon>50 kb inversion clade</taxon>
        <taxon>NPAAA clade</taxon>
        <taxon>indigoferoid/millettioid clade</taxon>
        <taxon>Phaseoleae</taxon>
        <taxon>Vigna</taxon>
    </lineage>
</organism>
<reference evidence="1 2" key="1">
    <citation type="journal article" date="2015" name="Sci. Rep.">
        <title>The power of single molecule real-time sequencing technology in the de novo assembly of a eukaryotic genome.</title>
        <authorList>
            <person name="Sakai H."/>
            <person name="Naito K."/>
            <person name="Ogiso-Tanaka E."/>
            <person name="Takahashi Y."/>
            <person name="Iseki K."/>
            <person name="Muto C."/>
            <person name="Satou K."/>
            <person name="Teruya K."/>
            <person name="Shiroma A."/>
            <person name="Shimoji M."/>
            <person name="Hirano T."/>
            <person name="Itoh T."/>
            <person name="Kaga A."/>
            <person name="Tomooka N."/>
        </authorList>
    </citation>
    <scope>NUCLEOTIDE SEQUENCE [LARGE SCALE GENOMIC DNA]</scope>
    <source>
        <strain evidence="2">cv. Shumari</strain>
    </source>
</reference>
<evidence type="ECO:0000313" key="2">
    <source>
        <dbReference type="Proteomes" id="UP000291084"/>
    </source>
</evidence>
<sequence length="69" mass="8017">TRGWVFLNFQSLLQKYIITYCSHPKDWMIIARGKANTCNTYKCKGELGLKQSYNSFSINLAFPRISIHT</sequence>
<dbReference type="Proteomes" id="UP000291084">
    <property type="component" value="Chromosome 2"/>
</dbReference>
<feature type="non-terminal residue" evidence="1">
    <location>
        <position position="1"/>
    </location>
</feature>
<keyword evidence="2" id="KW-1185">Reference proteome</keyword>